<dbReference type="SUPFAM" id="SSF56529">
    <property type="entry name" value="FAH"/>
    <property type="match status" value="1"/>
</dbReference>
<name>X1RKZ7_9ZZZZ</name>
<reference evidence="2" key="1">
    <citation type="journal article" date="2014" name="Front. Microbiol.">
        <title>High frequency of phylogenetically diverse reductive dehalogenase-homologous genes in deep subseafloor sedimentary metagenomes.</title>
        <authorList>
            <person name="Kawai M."/>
            <person name="Futagami T."/>
            <person name="Toyoda A."/>
            <person name="Takaki Y."/>
            <person name="Nishi S."/>
            <person name="Hori S."/>
            <person name="Arai W."/>
            <person name="Tsubouchi T."/>
            <person name="Morono Y."/>
            <person name="Uchiyama I."/>
            <person name="Ito T."/>
            <person name="Fujiyama A."/>
            <person name="Inagaki F."/>
            <person name="Takami H."/>
        </authorList>
    </citation>
    <scope>NUCLEOTIDE SEQUENCE</scope>
    <source>
        <strain evidence="2">Expedition CK06-06</strain>
    </source>
</reference>
<dbReference type="InterPro" id="IPR036663">
    <property type="entry name" value="Fumarylacetoacetase_C_sf"/>
</dbReference>
<dbReference type="GO" id="GO:0003824">
    <property type="term" value="F:catalytic activity"/>
    <property type="evidence" value="ECO:0007669"/>
    <property type="project" value="InterPro"/>
</dbReference>
<evidence type="ECO:0000313" key="2">
    <source>
        <dbReference type="EMBL" id="GAI63840.1"/>
    </source>
</evidence>
<comment type="caution">
    <text evidence="2">The sequence shown here is derived from an EMBL/GenBank/DDBJ whole genome shotgun (WGS) entry which is preliminary data.</text>
</comment>
<sequence length="41" mass="4257">LPGDIIATGTPSGIGPMYPGDTVEIKIEPIGTLRNYVTKNG</sequence>
<accession>X1RKZ7</accession>
<gene>
    <name evidence="2" type="ORF">S06H3_64916</name>
</gene>
<dbReference type="InterPro" id="IPR011234">
    <property type="entry name" value="Fumarylacetoacetase-like_C"/>
</dbReference>
<dbReference type="Pfam" id="PF01557">
    <property type="entry name" value="FAA_hydrolase"/>
    <property type="match status" value="1"/>
</dbReference>
<feature type="non-terminal residue" evidence="2">
    <location>
        <position position="1"/>
    </location>
</feature>
<dbReference type="AlphaFoldDB" id="X1RKZ7"/>
<evidence type="ECO:0000259" key="1">
    <source>
        <dbReference type="Pfam" id="PF01557"/>
    </source>
</evidence>
<dbReference type="Gene3D" id="3.90.850.10">
    <property type="entry name" value="Fumarylacetoacetase-like, C-terminal domain"/>
    <property type="match status" value="1"/>
</dbReference>
<proteinExistence type="predicted"/>
<protein>
    <recommendedName>
        <fullName evidence="1">Fumarylacetoacetase-like C-terminal domain-containing protein</fullName>
    </recommendedName>
</protein>
<feature type="domain" description="Fumarylacetoacetase-like C-terminal" evidence="1">
    <location>
        <begin position="2"/>
        <end position="37"/>
    </location>
</feature>
<organism evidence="2">
    <name type="scientific">marine sediment metagenome</name>
    <dbReference type="NCBI Taxonomy" id="412755"/>
    <lineage>
        <taxon>unclassified sequences</taxon>
        <taxon>metagenomes</taxon>
        <taxon>ecological metagenomes</taxon>
    </lineage>
</organism>
<dbReference type="EMBL" id="BARV01043509">
    <property type="protein sequence ID" value="GAI63840.1"/>
    <property type="molecule type" value="Genomic_DNA"/>
</dbReference>